<sequence>MVIRAATSVKSGEDYATECERIADGLIWRKKRKRREALDNEGETRHVYSTLAMIASQDCTAPAALQHGNATVRVRAGMVLSGCGGAVGRLSRFTLARARLVILSASPCQLGVKQLHLPTLSSHSHQFSPICSPSSRGGLCSLLFAGTLCNEDAPDKMVAAYLLD</sequence>
<keyword evidence="2" id="KW-1185">Reference proteome</keyword>
<accession>A0A2T4AU98</accession>
<evidence type="ECO:0000313" key="2">
    <source>
        <dbReference type="Proteomes" id="UP000241690"/>
    </source>
</evidence>
<dbReference type="EMBL" id="KZ679675">
    <property type="protein sequence ID" value="PTB60642.1"/>
    <property type="molecule type" value="Genomic_DNA"/>
</dbReference>
<reference evidence="1 2" key="1">
    <citation type="submission" date="2016-07" db="EMBL/GenBank/DDBJ databases">
        <title>Multiple horizontal gene transfer events from other fungi enriched the ability of initially mycotrophic Trichoderma (Ascomycota) to feed on dead plant biomass.</title>
        <authorList>
            <consortium name="DOE Joint Genome Institute"/>
            <person name="Aerts A."/>
            <person name="Atanasova L."/>
            <person name="Chenthamara K."/>
            <person name="Zhang J."/>
            <person name="Grujic M."/>
            <person name="Henrissat B."/>
            <person name="Kuo A."/>
            <person name="Salamov A."/>
            <person name="Lipzen A."/>
            <person name="Labutti K."/>
            <person name="Barry K."/>
            <person name="Miao Y."/>
            <person name="Rahimi M.J."/>
            <person name="Shen Q."/>
            <person name="Grigoriev I.V."/>
            <person name="Kubicek C.P."/>
            <person name="Druzhinina I.S."/>
        </authorList>
    </citation>
    <scope>NUCLEOTIDE SEQUENCE [LARGE SCALE GENOMIC DNA]</scope>
    <source>
        <strain evidence="1 2">CBS 226.95</strain>
    </source>
</reference>
<evidence type="ECO:0000313" key="1">
    <source>
        <dbReference type="EMBL" id="PTB60642.1"/>
    </source>
</evidence>
<gene>
    <name evidence="1" type="ORF">M431DRAFT_192148</name>
</gene>
<proteinExistence type="predicted"/>
<dbReference type="RefSeq" id="XP_024780319.1">
    <property type="nucleotide sequence ID" value="XM_024913213.1"/>
</dbReference>
<dbReference type="GeneID" id="36621774"/>
<organism evidence="1 2">
    <name type="scientific">Trichoderma harzianum CBS 226.95</name>
    <dbReference type="NCBI Taxonomy" id="983964"/>
    <lineage>
        <taxon>Eukaryota</taxon>
        <taxon>Fungi</taxon>
        <taxon>Dikarya</taxon>
        <taxon>Ascomycota</taxon>
        <taxon>Pezizomycotina</taxon>
        <taxon>Sordariomycetes</taxon>
        <taxon>Hypocreomycetidae</taxon>
        <taxon>Hypocreales</taxon>
        <taxon>Hypocreaceae</taxon>
        <taxon>Trichoderma</taxon>
    </lineage>
</organism>
<dbReference type="Proteomes" id="UP000241690">
    <property type="component" value="Unassembled WGS sequence"/>
</dbReference>
<dbReference type="AlphaFoldDB" id="A0A2T4AU98"/>
<protein>
    <submittedName>
        <fullName evidence="1">Uncharacterized protein</fullName>
    </submittedName>
</protein>
<name>A0A2T4AU98_TRIHA</name>